<accession>A0A0E9PIM8</accession>
<dbReference type="AlphaFoldDB" id="A0A0E9PIM8"/>
<organism evidence="1">
    <name type="scientific">Anguilla anguilla</name>
    <name type="common">European freshwater eel</name>
    <name type="synonym">Muraena anguilla</name>
    <dbReference type="NCBI Taxonomy" id="7936"/>
    <lineage>
        <taxon>Eukaryota</taxon>
        <taxon>Metazoa</taxon>
        <taxon>Chordata</taxon>
        <taxon>Craniata</taxon>
        <taxon>Vertebrata</taxon>
        <taxon>Euteleostomi</taxon>
        <taxon>Actinopterygii</taxon>
        <taxon>Neopterygii</taxon>
        <taxon>Teleostei</taxon>
        <taxon>Anguilliformes</taxon>
        <taxon>Anguillidae</taxon>
        <taxon>Anguilla</taxon>
    </lineage>
</organism>
<dbReference type="EMBL" id="GBXM01104218">
    <property type="protein sequence ID" value="JAH04359.1"/>
    <property type="molecule type" value="Transcribed_RNA"/>
</dbReference>
<evidence type="ECO:0000313" key="1">
    <source>
        <dbReference type="EMBL" id="JAH04359.1"/>
    </source>
</evidence>
<reference evidence="1" key="1">
    <citation type="submission" date="2014-11" db="EMBL/GenBank/DDBJ databases">
        <authorList>
            <person name="Amaro Gonzalez C."/>
        </authorList>
    </citation>
    <scope>NUCLEOTIDE SEQUENCE</scope>
</reference>
<protein>
    <submittedName>
        <fullName evidence="1">Uncharacterized protein</fullName>
    </submittedName>
</protein>
<sequence length="23" mass="2590">MDRGNVISTPPLKYFIDIGPDKI</sequence>
<proteinExistence type="predicted"/>
<name>A0A0E9PIM8_ANGAN</name>
<reference evidence="1" key="2">
    <citation type="journal article" date="2015" name="Fish Shellfish Immunol.">
        <title>Early steps in the European eel (Anguilla anguilla)-Vibrio vulnificus interaction in the gills: Role of the RtxA13 toxin.</title>
        <authorList>
            <person name="Callol A."/>
            <person name="Pajuelo D."/>
            <person name="Ebbesson L."/>
            <person name="Teles M."/>
            <person name="MacKenzie S."/>
            <person name="Amaro C."/>
        </authorList>
    </citation>
    <scope>NUCLEOTIDE SEQUENCE</scope>
</reference>